<dbReference type="EMBL" id="LAZR01060607">
    <property type="protein sequence ID" value="KKK65333.1"/>
    <property type="molecule type" value="Genomic_DNA"/>
</dbReference>
<comment type="caution">
    <text evidence="1">The sequence shown here is derived from an EMBL/GenBank/DDBJ whole genome shotgun (WGS) entry which is preliminary data.</text>
</comment>
<accession>A0A0F8X952</accession>
<gene>
    <name evidence="1" type="ORF">LCGC14_2975210</name>
</gene>
<dbReference type="InterPro" id="IPR011330">
    <property type="entry name" value="Glyco_hydro/deAcase_b/a-brl"/>
</dbReference>
<evidence type="ECO:0000313" key="1">
    <source>
        <dbReference type="EMBL" id="KKK65333.1"/>
    </source>
</evidence>
<proteinExistence type="predicted"/>
<sequence length="361" mass="41411">MDRYICIHGHFYQPPRENPWLEEIELQDSAFPYHDWNERVTAECYARNAASRILGENDLIVEIVNNYGKSANDVYLMLHNGSSSGGQLPAEVPKPPAGWKRFVTQSWPKPKPREVVAKKQPQIGDFFSMTLATDRKEYTQHEQVRITVTLTNKTDKDITFDLPEPMFYAFNITMRHPTGSGILGEFEGSTDVFHTDPMLLKAGKSFECTRTVGTFALGEHVVGGVFRLFSPKWPGMLSAKSVTFVTRKTADSDQILKAKFDRQIAGFRRKLPFENSVWQWGVQLGPGITKYLIAELERSGDVKFRNRMGWALKGIVTPKELPFFEKKNLQSFQRGQLDKLLMFYHHWLQHNAMAYCILVIQ</sequence>
<feature type="non-terminal residue" evidence="1">
    <location>
        <position position="361"/>
    </location>
</feature>
<organism evidence="1">
    <name type="scientific">marine sediment metagenome</name>
    <dbReference type="NCBI Taxonomy" id="412755"/>
    <lineage>
        <taxon>unclassified sequences</taxon>
        <taxon>metagenomes</taxon>
        <taxon>ecological metagenomes</taxon>
    </lineage>
</organism>
<evidence type="ECO:0008006" key="2">
    <source>
        <dbReference type="Google" id="ProtNLM"/>
    </source>
</evidence>
<dbReference type="AlphaFoldDB" id="A0A0F8X952"/>
<dbReference type="GO" id="GO:0005975">
    <property type="term" value="P:carbohydrate metabolic process"/>
    <property type="evidence" value="ECO:0007669"/>
    <property type="project" value="InterPro"/>
</dbReference>
<reference evidence="1" key="1">
    <citation type="journal article" date="2015" name="Nature">
        <title>Complex archaea that bridge the gap between prokaryotes and eukaryotes.</title>
        <authorList>
            <person name="Spang A."/>
            <person name="Saw J.H."/>
            <person name="Jorgensen S.L."/>
            <person name="Zaremba-Niedzwiedzka K."/>
            <person name="Martijn J."/>
            <person name="Lind A.E."/>
            <person name="van Eijk R."/>
            <person name="Schleper C."/>
            <person name="Guy L."/>
            <person name="Ettema T.J."/>
        </authorList>
    </citation>
    <scope>NUCLEOTIDE SEQUENCE</scope>
</reference>
<dbReference type="SUPFAM" id="SSF88713">
    <property type="entry name" value="Glycoside hydrolase/deacetylase"/>
    <property type="match status" value="1"/>
</dbReference>
<name>A0A0F8X952_9ZZZZ</name>
<protein>
    <recommendedName>
        <fullName evidence="2">Glycoside hydrolase family 57 N-terminal domain-containing protein</fullName>
    </recommendedName>
</protein>